<dbReference type="Proteomes" id="UP001315686">
    <property type="component" value="Unassembled WGS sequence"/>
</dbReference>
<feature type="domain" description="Pyridoxamine 5'-phosphate oxidase N-terminal" evidence="1">
    <location>
        <begin position="30"/>
        <end position="150"/>
    </location>
</feature>
<dbReference type="InterPro" id="IPR012349">
    <property type="entry name" value="Split_barrel_FMN-bd"/>
</dbReference>
<dbReference type="SUPFAM" id="SSF50475">
    <property type="entry name" value="FMN-binding split barrel"/>
    <property type="match status" value="1"/>
</dbReference>
<accession>A0AAP2CMH7</accession>
<dbReference type="EMBL" id="JADQAZ010000001">
    <property type="protein sequence ID" value="MBT0957112.1"/>
    <property type="molecule type" value="Genomic_DNA"/>
</dbReference>
<dbReference type="AlphaFoldDB" id="A0AAP2CMH7"/>
<gene>
    <name evidence="2" type="ORF">IV417_06925</name>
</gene>
<sequence length="201" mass="21722">MTQWIENLEELEGLYGSPKPAALRKVTSALTPEYARLIAASPFCALATVGPEGTDCSPRGDEGPVVSVLDPSTLALPDWRGNDRIDTLRNVVRDPRVSLMFLIPGSGTVMRCNGRGRLTADPAITGPFERGGILPRSVLVITLQEVYFQCSRAVMRSGLWSGKVTPDLPKPGEVLAAITEGEVGGPDYDAKWPERAAKTMW</sequence>
<keyword evidence="3" id="KW-1185">Reference proteome</keyword>
<evidence type="ECO:0000313" key="2">
    <source>
        <dbReference type="EMBL" id="MBT0957112.1"/>
    </source>
</evidence>
<reference evidence="2 3" key="1">
    <citation type="journal article" date="2021" name="Arch. Microbiol.">
        <title>Harenicola maris gen. nov., sp. nov. isolated from the Sea of Japan shallow sediments.</title>
        <authorList>
            <person name="Romanenko L.A."/>
            <person name="Kurilenko V.V."/>
            <person name="Chernysheva N.Y."/>
            <person name="Tekutyeva L.A."/>
            <person name="Velansky P.V."/>
            <person name="Svetashev V.I."/>
            <person name="Isaeva M.P."/>
        </authorList>
    </citation>
    <scope>NUCLEOTIDE SEQUENCE [LARGE SCALE GENOMIC DNA]</scope>
    <source>
        <strain evidence="2 3">KMM 3653</strain>
    </source>
</reference>
<comment type="caution">
    <text evidence="2">The sequence shown here is derived from an EMBL/GenBank/DDBJ whole genome shotgun (WGS) entry which is preliminary data.</text>
</comment>
<name>A0AAP2CMH7_9RHOB</name>
<dbReference type="InterPro" id="IPR024029">
    <property type="entry name" value="Pyridox_Oxase_FMN-dep"/>
</dbReference>
<dbReference type="Gene3D" id="2.30.110.10">
    <property type="entry name" value="Electron Transport, Fmn-binding Protein, Chain A"/>
    <property type="match status" value="1"/>
</dbReference>
<dbReference type="PANTHER" id="PTHR42815:SF2">
    <property type="entry name" value="FAD-BINDING, PUTATIVE (AFU_ORTHOLOGUE AFUA_6G07600)-RELATED"/>
    <property type="match status" value="1"/>
</dbReference>
<proteinExistence type="predicted"/>
<evidence type="ECO:0000259" key="1">
    <source>
        <dbReference type="Pfam" id="PF01243"/>
    </source>
</evidence>
<dbReference type="PANTHER" id="PTHR42815">
    <property type="entry name" value="FAD-BINDING, PUTATIVE (AFU_ORTHOLOGUE AFUA_6G07600)-RELATED"/>
    <property type="match status" value="1"/>
</dbReference>
<dbReference type="Pfam" id="PF01243">
    <property type="entry name" value="PNPOx_N"/>
    <property type="match status" value="1"/>
</dbReference>
<protein>
    <submittedName>
        <fullName evidence="2">Pyridoxamine 5'-phosphate oxidase family protein</fullName>
    </submittedName>
</protein>
<organism evidence="2 3">
    <name type="scientific">Harenicola maris</name>
    <dbReference type="NCBI Taxonomy" id="2841044"/>
    <lineage>
        <taxon>Bacteria</taxon>
        <taxon>Pseudomonadati</taxon>
        <taxon>Pseudomonadota</taxon>
        <taxon>Alphaproteobacteria</taxon>
        <taxon>Rhodobacterales</taxon>
        <taxon>Paracoccaceae</taxon>
        <taxon>Harenicola</taxon>
    </lineage>
</organism>
<dbReference type="RefSeq" id="WP_327793288.1">
    <property type="nucleotide sequence ID" value="NZ_JADQAZ010000001.1"/>
</dbReference>
<evidence type="ECO:0000313" key="3">
    <source>
        <dbReference type="Proteomes" id="UP001315686"/>
    </source>
</evidence>
<dbReference type="NCBIfam" id="TIGR04025">
    <property type="entry name" value="PPOX_FMN_DR2398"/>
    <property type="match status" value="1"/>
</dbReference>
<dbReference type="InterPro" id="IPR011576">
    <property type="entry name" value="Pyridox_Oxase_N"/>
</dbReference>